<dbReference type="GO" id="GO:0003676">
    <property type="term" value="F:nucleic acid binding"/>
    <property type="evidence" value="ECO:0007669"/>
    <property type="project" value="InterPro"/>
</dbReference>
<dbReference type="Pfam" id="PF13456">
    <property type="entry name" value="RVT_3"/>
    <property type="match status" value="1"/>
</dbReference>
<feature type="domain" description="RNase H type-1" evidence="1">
    <location>
        <begin position="62"/>
        <end position="134"/>
    </location>
</feature>
<dbReference type="Proteomes" id="UP000541444">
    <property type="component" value="Unassembled WGS sequence"/>
</dbReference>
<dbReference type="CDD" id="cd06222">
    <property type="entry name" value="RNase_H_like"/>
    <property type="match status" value="1"/>
</dbReference>
<name>A0A7J7LFJ9_9MAGN</name>
<accession>A0A7J7LFJ9</accession>
<dbReference type="InterPro" id="IPR002156">
    <property type="entry name" value="RNaseH_domain"/>
</dbReference>
<protein>
    <recommendedName>
        <fullName evidence="1">RNase H type-1 domain-containing protein</fullName>
    </recommendedName>
</protein>
<dbReference type="GO" id="GO:0004523">
    <property type="term" value="F:RNA-DNA hybrid ribonuclease activity"/>
    <property type="evidence" value="ECO:0007669"/>
    <property type="project" value="InterPro"/>
</dbReference>
<dbReference type="EMBL" id="JACGCM010002329">
    <property type="protein sequence ID" value="KAF6141294.1"/>
    <property type="molecule type" value="Genomic_DNA"/>
</dbReference>
<proteinExistence type="predicted"/>
<dbReference type="AlphaFoldDB" id="A0A7J7LFJ9"/>
<dbReference type="Gene3D" id="3.30.420.10">
    <property type="entry name" value="Ribonuclease H-like superfamily/Ribonuclease H"/>
    <property type="match status" value="1"/>
</dbReference>
<dbReference type="OrthoDB" id="161791at2759"/>
<reference evidence="2 3" key="1">
    <citation type="journal article" date="2020" name="IScience">
        <title>Genome Sequencing of the Endangered Kingdonia uniflora (Circaeasteraceae, Ranunculales) Reveals Potential Mechanisms of Evolutionary Specialization.</title>
        <authorList>
            <person name="Sun Y."/>
            <person name="Deng T."/>
            <person name="Zhang A."/>
            <person name="Moore M.J."/>
            <person name="Landis J.B."/>
            <person name="Lin N."/>
            <person name="Zhang H."/>
            <person name="Zhang X."/>
            <person name="Huang J."/>
            <person name="Zhang X."/>
            <person name="Sun H."/>
            <person name="Wang H."/>
        </authorList>
    </citation>
    <scope>NUCLEOTIDE SEQUENCE [LARGE SCALE GENOMIC DNA]</scope>
    <source>
        <strain evidence="2">TB1705</strain>
        <tissue evidence="2">Leaf</tissue>
    </source>
</reference>
<dbReference type="InterPro" id="IPR036397">
    <property type="entry name" value="RNaseH_sf"/>
</dbReference>
<sequence length="457" mass="52501">MYVIWLSRNQLVFEQLNYTTKDILRRAQHLRYNLSHGSVSLPRQTPPGTPQLQEGYGPARLADPEEAEALAVIRGLEAAQRCSFARVLLLSDCQRLVRAFRDRSDDLSWGTLTLAPDLRALSDCFADFRFKYIDHRYSSSVPEKEFYQPTENTRDSYEALLSIVSLFTSSPPGVVSIVANEVLYALKSPIFPSLIDKRSEIEKLLTPTSEIPKNIFFQLIEIGNNIDDYSCDFYLSATNDGAALFVPKQSYYLPTSGDTWNYYNILLDIVKQHLGSQPNMDPNLVAHEILFILKNKWTLEGTKKFEIEKLLNQISEATFNRLLQIGKNIHDFKDYKDYMEGDNTTLVPPLFELNEPKFSVLRKKHMASVSKTRIPDFYSQCNMNLQRQQSVEEVKATTRVFQKRMNIFASDSDSDNMNLQRQRSDEEVKATTRVAKKKINIFASDSDSDHEDEDEHV</sequence>
<organism evidence="2 3">
    <name type="scientific">Kingdonia uniflora</name>
    <dbReference type="NCBI Taxonomy" id="39325"/>
    <lineage>
        <taxon>Eukaryota</taxon>
        <taxon>Viridiplantae</taxon>
        <taxon>Streptophyta</taxon>
        <taxon>Embryophyta</taxon>
        <taxon>Tracheophyta</taxon>
        <taxon>Spermatophyta</taxon>
        <taxon>Magnoliopsida</taxon>
        <taxon>Ranunculales</taxon>
        <taxon>Circaeasteraceae</taxon>
        <taxon>Kingdonia</taxon>
    </lineage>
</organism>
<gene>
    <name evidence="2" type="ORF">GIB67_024378</name>
</gene>
<dbReference type="InterPro" id="IPR044730">
    <property type="entry name" value="RNase_H-like_dom_plant"/>
</dbReference>
<keyword evidence="3" id="KW-1185">Reference proteome</keyword>
<evidence type="ECO:0000313" key="2">
    <source>
        <dbReference type="EMBL" id="KAF6141294.1"/>
    </source>
</evidence>
<evidence type="ECO:0000313" key="3">
    <source>
        <dbReference type="Proteomes" id="UP000541444"/>
    </source>
</evidence>
<evidence type="ECO:0000259" key="1">
    <source>
        <dbReference type="Pfam" id="PF13456"/>
    </source>
</evidence>
<comment type="caution">
    <text evidence="2">The sequence shown here is derived from an EMBL/GenBank/DDBJ whole genome shotgun (WGS) entry which is preliminary data.</text>
</comment>